<keyword evidence="1" id="KW-1133">Transmembrane helix</keyword>
<protein>
    <submittedName>
        <fullName evidence="2">Uncharacterized protein</fullName>
    </submittedName>
</protein>
<sequence length="152" mass="18424">MHFNLIQWLFTDPITASNNANLPNEEPFRLLWPYLVFCCAGLLITFYYFVEGRKRFVKSKPIIKYMFDRYLTWFGVICFIGLPIIFARVYLDGFFFAWRLWRYLWAVALIGWAVTWIVYLVKKYPAERDNFVAYQNRQQYIRTGKRKVKTAR</sequence>
<dbReference type="EMBL" id="BIFR01000001">
    <property type="protein sequence ID" value="GCE13841.1"/>
    <property type="molecule type" value="Genomic_DNA"/>
</dbReference>
<proteinExistence type="predicted"/>
<dbReference type="OrthoDB" id="159313at2"/>
<keyword evidence="3" id="KW-1185">Reference proteome</keyword>
<evidence type="ECO:0000256" key="1">
    <source>
        <dbReference type="SAM" id="Phobius"/>
    </source>
</evidence>
<feature type="transmembrane region" description="Helical" evidence="1">
    <location>
        <begin position="70"/>
        <end position="91"/>
    </location>
</feature>
<dbReference type="RefSeq" id="WP_126581334.1">
    <property type="nucleotide sequence ID" value="NZ_BIFR01000001.1"/>
</dbReference>
<evidence type="ECO:0000313" key="2">
    <source>
        <dbReference type="EMBL" id="GCE13841.1"/>
    </source>
</evidence>
<organism evidence="2 3">
    <name type="scientific">Tengunoibacter tsumagoiensis</name>
    <dbReference type="NCBI Taxonomy" id="2014871"/>
    <lineage>
        <taxon>Bacteria</taxon>
        <taxon>Bacillati</taxon>
        <taxon>Chloroflexota</taxon>
        <taxon>Ktedonobacteria</taxon>
        <taxon>Ktedonobacterales</taxon>
        <taxon>Dictyobacteraceae</taxon>
        <taxon>Tengunoibacter</taxon>
    </lineage>
</organism>
<evidence type="ECO:0000313" key="3">
    <source>
        <dbReference type="Proteomes" id="UP000287352"/>
    </source>
</evidence>
<keyword evidence="1" id="KW-0472">Membrane</keyword>
<reference evidence="3" key="1">
    <citation type="submission" date="2018-12" db="EMBL/GenBank/DDBJ databases">
        <title>Tengunoibacter tsumagoiensis gen. nov., sp. nov., Dictyobacter kobayashii sp. nov., D. alpinus sp. nov., and D. joshuensis sp. nov. and description of Dictyobacteraceae fam. nov. within the order Ktedonobacterales isolated from Tengu-no-mugimeshi.</title>
        <authorList>
            <person name="Wang C.M."/>
            <person name="Zheng Y."/>
            <person name="Sakai Y."/>
            <person name="Toyoda A."/>
            <person name="Minakuchi Y."/>
            <person name="Abe K."/>
            <person name="Yokota A."/>
            <person name="Yabe S."/>
        </authorList>
    </citation>
    <scope>NUCLEOTIDE SEQUENCE [LARGE SCALE GENOMIC DNA]</scope>
    <source>
        <strain evidence="3">Uno3</strain>
    </source>
</reference>
<feature type="transmembrane region" description="Helical" evidence="1">
    <location>
        <begin position="31"/>
        <end position="50"/>
    </location>
</feature>
<dbReference type="Proteomes" id="UP000287352">
    <property type="component" value="Unassembled WGS sequence"/>
</dbReference>
<comment type="caution">
    <text evidence="2">The sequence shown here is derived from an EMBL/GenBank/DDBJ whole genome shotgun (WGS) entry which is preliminary data.</text>
</comment>
<gene>
    <name evidence="2" type="ORF">KTT_37000</name>
</gene>
<keyword evidence="1" id="KW-0812">Transmembrane</keyword>
<dbReference type="AlphaFoldDB" id="A0A402A4A6"/>
<accession>A0A402A4A6</accession>
<name>A0A402A4A6_9CHLR</name>
<feature type="transmembrane region" description="Helical" evidence="1">
    <location>
        <begin position="103"/>
        <end position="121"/>
    </location>
</feature>